<dbReference type="RefSeq" id="WP_151673473.1">
    <property type="nucleotide sequence ID" value="NZ_BKCG01000003.1"/>
</dbReference>
<evidence type="ECO:0000313" key="2">
    <source>
        <dbReference type="EMBL" id="GER59298.1"/>
    </source>
</evidence>
<comment type="caution">
    <text evidence="2">The sequence shown here is derived from an EMBL/GenBank/DDBJ whole genome shotgun (WGS) entry which is preliminary data.</text>
</comment>
<sequence>MKYFIAILMSLIGLFVFGTILKTEYSLAIEITFTILTFIIAFFWEYSLFNKTFDSDFKIKSQRKTISLFDIGMATFWTIYILILSDNSDTLSYLTFVFWAIPFSEFIMWFIYKKKKPYTIFINKNELILNRRWILKRNLTELTQIQYDRFSKNLKLDFKTKREVSIKATEYNTDEIQKLLEILIEKSENNVFVPNNYEPKIKNSC</sequence>
<dbReference type="EMBL" id="BKCG01000003">
    <property type="protein sequence ID" value="GER59298.1"/>
    <property type="molecule type" value="Genomic_DNA"/>
</dbReference>
<dbReference type="Proteomes" id="UP000326509">
    <property type="component" value="Unassembled WGS sequence"/>
</dbReference>
<protein>
    <recommendedName>
        <fullName evidence="4">DUF5673 domain-containing protein</fullName>
    </recommendedName>
</protein>
<keyword evidence="1" id="KW-0472">Membrane</keyword>
<keyword evidence="1" id="KW-1133">Transmembrane helix</keyword>
<keyword evidence="1" id="KW-0812">Transmembrane</keyword>
<evidence type="ECO:0000313" key="3">
    <source>
        <dbReference type="Proteomes" id="UP000326509"/>
    </source>
</evidence>
<reference evidence="2 3" key="1">
    <citation type="submission" date="2019-08" db="EMBL/GenBank/DDBJ databases">
        <title>Draft genome sequence of Ulvibacter marinus type strain NBRC 109484.</title>
        <authorList>
            <person name="Kawano K."/>
            <person name="Ushijima N."/>
            <person name="Kihara M."/>
            <person name="Itoh H."/>
        </authorList>
    </citation>
    <scope>NUCLEOTIDE SEQUENCE [LARGE SCALE GENOMIC DNA]</scope>
    <source>
        <strain evidence="2 3">NBRC 109484</strain>
    </source>
</reference>
<dbReference type="OrthoDB" id="1354209at2"/>
<organism evidence="2 3">
    <name type="scientific">Patiriisocius marinus</name>
    <dbReference type="NCBI Taxonomy" id="1397112"/>
    <lineage>
        <taxon>Bacteria</taxon>
        <taxon>Pseudomonadati</taxon>
        <taxon>Bacteroidota</taxon>
        <taxon>Flavobacteriia</taxon>
        <taxon>Flavobacteriales</taxon>
        <taxon>Flavobacteriaceae</taxon>
        <taxon>Patiriisocius</taxon>
    </lineage>
</organism>
<feature type="transmembrane region" description="Helical" evidence="1">
    <location>
        <begin position="28"/>
        <end position="46"/>
    </location>
</feature>
<gene>
    <name evidence="2" type="ORF">ULMA_14060</name>
</gene>
<evidence type="ECO:0000256" key="1">
    <source>
        <dbReference type="SAM" id="Phobius"/>
    </source>
</evidence>
<feature type="transmembrane region" description="Helical" evidence="1">
    <location>
        <begin position="66"/>
        <end position="85"/>
    </location>
</feature>
<name>A0A5J4J061_9FLAO</name>
<evidence type="ECO:0008006" key="4">
    <source>
        <dbReference type="Google" id="ProtNLM"/>
    </source>
</evidence>
<keyword evidence="3" id="KW-1185">Reference proteome</keyword>
<feature type="transmembrane region" description="Helical" evidence="1">
    <location>
        <begin position="91"/>
        <end position="112"/>
    </location>
</feature>
<accession>A0A5J4J061</accession>
<dbReference type="AlphaFoldDB" id="A0A5J4J061"/>
<proteinExistence type="predicted"/>